<feature type="transmembrane region" description="Helical" evidence="1">
    <location>
        <begin position="82"/>
        <end position="103"/>
    </location>
</feature>
<keyword evidence="1" id="KW-1133">Transmembrane helix</keyword>
<dbReference type="InterPro" id="IPR007896">
    <property type="entry name" value="BTP_bacteria"/>
</dbReference>
<keyword evidence="4" id="KW-1185">Reference proteome</keyword>
<feature type="transmembrane region" description="Helical" evidence="1">
    <location>
        <begin position="39"/>
        <end position="56"/>
    </location>
</feature>
<feature type="domain" description="Chlorhexidine efflux transporter" evidence="2">
    <location>
        <begin position="4"/>
        <end position="63"/>
    </location>
</feature>
<name>A0A2R8B6U3_9RHOB</name>
<dbReference type="AlphaFoldDB" id="A0A2R8B6U3"/>
<proteinExistence type="predicted"/>
<evidence type="ECO:0000313" key="3">
    <source>
        <dbReference type="EMBL" id="SPH18327.1"/>
    </source>
</evidence>
<evidence type="ECO:0000256" key="1">
    <source>
        <dbReference type="SAM" id="Phobius"/>
    </source>
</evidence>
<gene>
    <name evidence="3" type="ORF">DEA8626_01864</name>
</gene>
<evidence type="ECO:0000259" key="2">
    <source>
        <dbReference type="Pfam" id="PF05232"/>
    </source>
</evidence>
<organism evidence="3 4">
    <name type="scientific">Albidovulum aquaemixtae</name>
    <dbReference type="NCBI Taxonomy" id="1542388"/>
    <lineage>
        <taxon>Bacteria</taxon>
        <taxon>Pseudomonadati</taxon>
        <taxon>Pseudomonadota</taxon>
        <taxon>Alphaproteobacteria</taxon>
        <taxon>Rhodobacterales</taxon>
        <taxon>Paracoccaceae</taxon>
        <taxon>Albidovulum</taxon>
    </lineage>
</organism>
<reference evidence="3 4" key="1">
    <citation type="submission" date="2018-03" db="EMBL/GenBank/DDBJ databases">
        <authorList>
            <person name="Keele B.F."/>
        </authorList>
    </citation>
    <scope>NUCLEOTIDE SEQUENCE [LARGE SCALE GENOMIC DNA]</scope>
    <source>
        <strain evidence="3 4">CECT 8626</strain>
    </source>
</reference>
<protein>
    <recommendedName>
        <fullName evidence="2">Chlorhexidine efflux transporter domain-containing protein</fullName>
    </recommendedName>
</protein>
<dbReference type="Proteomes" id="UP000244924">
    <property type="component" value="Unassembled WGS sequence"/>
</dbReference>
<dbReference type="Pfam" id="PF05232">
    <property type="entry name" value="BTP"/>
    <property type="match status" value="2"/>
</dbReference>
<evidence type="ECO:0000313" key="4">
    <source>
        <dbReference type="Proteomes" id="UP000244924"/>
    </source>
</evidence>
<dbReference type="RefSeq" id="WP_181366398.1">
    <property type="nucleotide sequence ID" value="NZ_OMOQ01000001.1"/>
</dbReference>
<keyword evidence="1" id="KW-0812">Transmembrane</keyword>
<accession>A0A2R8B6U3</accession>
<feature type="domain" description="Chlorhexidine efflux transporter" evidence="2">
    <location>
        <begin position="77"/>
        <end position="138"/>
    </location>
</feature>
<keyword evidence="1" id="KW-0472">Membrane</keyword>
<sequence length="169" mass="18502">MALRSVRERVLQTPCLEGGGLILAVPAYALIMGRSGSECFLLMALLSVTVMIWSPIHNTVFDLIDLHVTGRLASDRPNRLRMVHALSHESTAVIMTLTVLVLLGRHSFRGALAVGFTLTIACSIYAYLFHLGYDRLRPASGIRVRVNDLPNSSRENASTVSSPVPDSWT</sequence>
<dbReference type="EMBL" id="OMOQ01000001">
    <property type="protein sequence ID" value="SPH18327.1"/>
    <property type="molecule type" value="Genomic_DNA"/>
</dbReference>
<feature type="transmembrane region" description="Helical" evidence="1">
    <location>
        <begin position="110"/>
        <end position="128"/>
    </location>
</feature>